<gene>
    <name evidence="1" type="ORF">CCALI_02723</name>
</gene>
<protein>
    <submittedName>
        <fullName evidence="1">Uncharacterized protein</fullName>
    </submittedName>
</protein>
<dbReference type="KEGG" id="ccz:CCALI_02723"/>
<accession>S0EZR0</accession>
<name>S0EZR0_CHTCT</name>
<dbReference type="EMBL" id="HF951689">
    <property type="protein sequence ID" value="CCW36512.1"/>
    <property type="molecule type" value="Genomic_DNA"/>
</dbReference>
<evidence type="ECO:0000313" key="1">
    <source>
        <dbReference type="EMBL" id="CCW36512.1"/>
    </source>
</evidence>
<dbReference type="STRING" id="454171.CP488_01365"/>
<keyword evidence="2" id="KW-1185">Reference proteome</keyword>
<organism evidence="1 2">
    <name type="scientific">Chthonomonas calidirosea (strain DSM 23976 / ICMP 18418 / T49)</name>
    <dbReference type="NCBI Taxonomy" id="1303518"/>
    <lineage>
        <taxon>Bacteria</taxon>
        <taxon>Bacillati</taxon>
        <taxon>Armatimonadota</taxon>
        <taxon>Chthonomonadia</taxon>
        <taxon>Chthonomonadales</taxon>
        <taxon>Chthonomonadaceae</taxon>
        <taxon>Chthonomonas</taxon>
    </lineage>
</organism>
<evidence type="ECO:0000313" key="2">
    <source>
        <dbReference type="Proteomes" id="UP000014227"/>
    </source>
</evidence>
<dbReference type="HOGENOM" id="CLU_876323_0_0_0"/>
<dbReference type="Gene3D" id="3.30.1370.130">
    <property type="match status" value="1"/>
</dbReference>
<dbReference type="AlphaFoldDB" id="S0EZR0"/>
<dbReference type="PATRIC" id="fig|1303518.3.peg.2827"/>
<dbReference type="InParanoid" id="S0EZR0"/>
<dbReference type="RefSeq" id="WP_016484020.1">
    <property type="nucleotide sequence ID" value="NC_021487.1"/>
</dbReference>
<proteinExistence type="predicted"/>
<dbReference type="PROSITE" id="PS51257">
    <property type="entry name" value="PROKAR_LIPOPROTEIN"/>
    <property type="match status" value="1"/>
</dbReference>
<dbReference type="Proteomes" id="UP000014227">
    <property type="component" value="Chromosome I"/>
</dbReference>
<sequence>MRSIFRFLLFVPIIFVGCIAGYAQIGPAPAVELEAPFTLQGDASSLTLSANNADVREVLHALFLQAHRQYVPDATVMGRVTLLLIHQPFHVVLDSVCRQAFLAYRVDEHGIYHIYQDEAALRQTFARIKLLNGLTAQQLNNYLRSQSPNPADVPTAPLHSLTPQPLLPNVVTKTLPKLPASPSQDLMQSEAQFQKTWQQYQAFQRRSALLSDEYAMVRMNVPDGKPIPVAEVLRDFSEQSGVPIYVDPIIAQDSNFRIDGTLISPLPEALNLIGLVAHLSVYKVNSAYFVTTAPDFRIFYGDTSKPKASYPPSASGR</sequence>
<reference evidence="2" key="1">
    <citation type="submission" date="2013-03" db="EMBL/GenBank/DDBJ databases">
        <title>Genome sequence of Chthonomonas calidirosea, the first sequenced genome from the Armatimonadetes phylum (formally candidate division OP10).</title>
        <authorList>
            <person name="Lee K.C.Y."/>
            <person name="Morgan X.C."/>
            <person name="Dunfield P.F."/>
            <person name="Tamas I."/>
            <person name="Houghton K.M."/>
            <person name="Vyssotski M."/>
            <person name="Ryan J.L.J."/>
            <person name="Lagutin K."/>
            <person name="McDonald I.R."/>
            <person name="Stott M.B."/>
        </authorList>
    </citation>
    <scope>NUCLEOTIDE SEQUENCE [LARGE SCALE GENOMIC DNA]</scope>
    <source>
        <strain evidence="2">DSM 23976 / ICMP 18418 / T49</strain>
    </source>
</reference>